<dbReference type="Pfam" id="PF02620">
    <property type="entry name" value="YceD"/>
    <property type="match status" value="1"/>
</dbReference>
<sequence length="165" mass="18612">MKIDISELTGRKITKRHLDLQLQVSEVDFEGEILKFLTPITIDGDISSQDNIITLSINAKCELELTCSRCLEKFSYPVSVDINEKFSKMPMEDEEITNINNDIIDITEIVKTSIIMALPIKRLCSESCKGLCQQCGANLNINSCKCNYVDVDIRLAQLKDLFTSN</sequence>
<dbReference type="EMBL" id="FOKI01000023">
    <property type="protein sequence ID" value="SFB27124.1"/>
    <property type="molecule type" value="Genomic_DNA"/>
</dbReference>
<dbReference type="OrthoDB" id="9790372at2"/>
<gene>
    <name evidence="1" type="ORF">SAMN04488528_102330</name>
</gene>
<reference evidence="1 2" key="1">
    <citation type="submission" date="2016-10" db="EMBL/GenBank/DDBJ databases">
        <authorList>
            <person name="de Groot N.N."/>
        </authorList>
    </citation>
    <scope>NUCLEOTIDE SEQUENCE [LARGE SCALE GENOMIC DNA]</scope>
    <source>
        <strain evidence="1 2">DSM 12271</strain>
    </source>
</reference>
<evidence type="ECO:0000313" key="1">
    <source>
        <dbReference type="EMBL" id="SFB27124.1"/>
    </source>
</evidence>
<dbReference type="AlphaFoldDB" id="A0A1I0ZN56"/>
<name>A0A1I0ZN56_9CLOT</name>
<evidence type="ECO:0008006" key="3">
    <source>
        <dbReference type="Google" id="ProtNLM"/>
    </source>
</evidence>
<dbReference type="STRING" id="84698.SAMN04488528_102330"/>
<accession>A0A1I0ZN56</accession>
<dbReference type="InterPro" id="IPR003772">
    <property type="entry name" value="YceD"/>
</dbReference>
<dbReference type="RefSeq" id="WP_090042137.1">
    <property type="nucleotide sequence ID" value="NZ_FOKI01000023.1"/>
</dbReference>
<dbReference type="PANTHER" id="PTHR34374:SF1">
    <property type="entry name" value="LARGE RIBOSOMAL RNA SUBUNIT ACCUMULATION PROTEIN YCED HOMOLOG 1, CHLOROPLASTIC"/>
    <property type="match status" value="1"/>
</dbReference>
<proteinExistence type="predicted"/>
<organism evidence="1 2">
    <name type="scientific">Clostridium frigidicarnis</name>
    <dbReference type="NCBI Taxonomy" id="84698"/>
    <lineage>
        <taxon>Bacteria</taxon>
        <taxon>Bacillati</taxon>
        <taxon>Bacillota</taxon>
        <taxon>Clostridia</taxon>
        <taxon>Eubacteriales</taxon>
        <taxon>Clostridiaceae</taxon>
        <taxon>Clostridium</taxon>
    </lineage>
</organism>
<dbReference type="PANTHER" id="PTHR34374">
    <property type="entry name" value="LARGE RIBOSOMAL RNA SUBUNIT ACCUMULATION PROTEIN YCED HOMOLOG 1, CHLOROPLASTIC"/>
    <property type="match status" value="1"/>
</dbReference>
<evidence type="ECO:0000313" key="2">
    <source>
        <dbReference type="Proteomes" id="UP000198619"/>
    </source>
</evidence>
<protein>
    <recommendedName>
        <fullName evidence="3">DUF177 domain-containing protein</fullName>
    </recommendedName>
</protein>
<dbReference type="Proteomes" id="UP000198619">
    <property type="component" value="Unassembled WGS sequence"/>
</dbReference>
<keyword evidence="2" id="KW-1185">Reference proteome</keyword>